<reference evidence="21" key="3">
    <citation type="submission" date="2025-09" db="UniProtKB">
        <authorList>
            <consortium name="Ensembl"/>
        </authorList>
    </citation>
    <scope>IDENTIFICATION</scope>
</reference>
<organism evidence="21 22">
    <name type="scientific">Podarcis muralis</name>
    <name type="common">Wall lizard</name>
    <name type="synonym">Lacerta muralis</name>
    <dbReference type="NCBI Taxonomy" id="64176"/>
    <lineage>
        <taxon>Eukaryota</taxon>
        <taxon>Metazoa</taxon>
        <taxon>Chordata</taxon>
        <taxon>Craniata</taxon>
        <taxon>Vertebrata</taxon>
        <taxon>Euteleostomi</taxon>
        <taxon>Lepidosauria</taxon>
        <taxon>Squamata</taxon>
        <taxon>Bifurcata</taxon>
        <taxon>Unidentata</taxon>
        <taxon>Episquamata</taxon>
        <taxon>Laterata</taxon>
        <taxon>Lacertibaenia</taxon>
        <taxon>Lacertidae</taxon>
        <taxon>Podarcis</taxon>
    </lineage>
</organism>
<keyword evidence="22" id="KW-1185">Reference proteome</keyword>
<evidence type="ECO:0000256" key="19">
    <source>
        <dbReference type="SAM" id="MobiDB-lite"/>
    </source>
</evidence>
<reference evidence="21" key="2">
    <citation type="submission" date="2025-08" db="UniProtKB">
        <authorList>
            <consortium name="Ensembl"/>
        </authorList>
    </citation>
    <scope>IDENTIFICATION</scope>
</reference>
<sequence>MRNMKPYACLLRKQIPLPSVDLAPQVCARQGWSPKTPVRRTSRSYPIAWLLFPAQTSSAQPLPSPRQTRLLHRPRRGRPSFPTSPRARNLLPAALASGGAGRRCGRFKMADRPVPVKDMRLLDVKVGQLPNWLATRDYTPAGFVTSIRGGYDRFVKKYIDVKKPGIGGVAMMLTAYVVLSYMWSFDHIKHDRWRKYH</sequence>
<feature type="transmembrane region" description="Helical" evidence="20">
    <location>
        <begin position="165"/>
        <end position="185"/>
    </location>
</feature>
<name>A0A670KET5_PODMU</name>
<evidence type="ECO:0000256" key="18">
    <source>
        <dbReference type="ARBA" id="ARBA00070733"/>
    </source>
</evidence>
<dbReference type="GeneTree" id="ENSGT00940000165557"/>
<evidence type="ECO:0000256" key="11">
    <source>
        <dbReference type="ARBA" id="ARBA00023065"/>
    </source>
</evidence>
<evidence type="ECO:0000256" key="4">
    <source>
        <dbReference type="ARBA" id="ARBA00022547"/>
    </source>
</evidence>
<evidence type="ECO:0000256" key="12">
    <source>
        <dbReference type="ARBA" id="ARBA00023128"/>
    </source>
</evidence>
<evidence type="ECO:0000256" key="10">
    <source>
        <dbReference type="ARBA" id="ARBA00022990"/>
    </source>
</evidence>
<evidence type="ECO:0000256" key="15">
    <source>
        <dbReference type="ARBA" id="ARBA00032201"/>
    </source>
</evidence>
<keyword evidence="10" id="KW-0007">Acetylation</keyword>
<evidence type="ECO:0000256" key="2">
    <source>
        <dbReference type="ARBA" id="ARBA00005895"/>
    </source>
</evidence>
<evidence type="ECO:0000256" key="3">
    <source>
        <dbReference type="ARBA" id="ARBA00022448"/>
    </source>
</evidence>
<dbReference type="Ensembl" id="ENSPMRT00000037521.1">
    <property type="protein sequence ID" value="ENSPMRP00000035391.1"/>
    <property type="gene ID" value="ENSPMRG00000022899.1"/>
</dbReference>
<evidence type="ECO:0000313" key="22">
    <source>
        <dbReference type="Proteomes" id="UP000472272"/>
    </source>
</evidence>
<keyword evidence="13 20" id="KW-0472">Membrane</keyword>
<evidence type="ECO:0000256" key="16">
    <source>
        <dbReference type="ARBA" id="ARBA00054012"/>
    </source>
</evidence>
<evidence type="ECO:0000256" key="13">
    <source>
        <dbReference type="ARBA" id="ARBA00023136"/>
    </source>
</evidence>
<comment type="subunit">
    <text evidence="17">Component of the ATP synthase complex composed at least of ATP5F1A/subunit alpha, ATP5F1B/subunit beta, ATP5MC1/subunit c (homooctomer), MT-ATP6/subunit a, MT-ATP8/subunit 8, ATP5ME/subunit e, ATP5MF/subunit f, ATP5MG/subunit g, ATP5MK/subunit k, ATP5MJ/subunit j, ATP5F1C/subunit gamma, ATP5F1D/subunit delta, ATP5F1E/subunit epsilon, ATP5PF/subunit F6, ATP5PB/subunit b, ATP5PD/subunit d, ATP5PO/subunit OSCP. ATP synthase complex consists of a soluble F(1) head domain (subunits alpha(3) and beta(3)) - the catalytic core - and a membrane F(0) domain - the membrane proton channel (subunits c, a, 8, e, f, g, k and j). These two domains are linked by a central stalk (subunits gamma, delta, and epsilon) rotating inside the F1 region and a stationary peripheral stalk (subunits F6, b, d, and OSCP).</text>
</comment>
<evidence type="ECO:0000256" key="7">
    <source>
        <dbReference type="ARBA" id="ARBA00022781"/>
    </source>
</evidence>
<dbReference type="InterPro" id="IPR019344">
    <property type="entry name" value="F1F0-ATPsyn_F_prd"/>
</dbReference>
<dbReference type="GO" id="GO:0042776">
    <property type="term" value="P:proton motive force-driven mitochondrial ATP synthesis"/>
    <property type="evidence" value="ECO:0007669"/>
    <property type="project" value="TreeGrafter"/>
</dbReference>
<evidence type="ECO:0000256" key="9">
    <source>
        <dbReference type="ARBA" id="ARBA00022989"/>
    </source>
</evidence>
<proteinExistence type="inferred from homology"/>
<keyword evidence="4" id="KW-0138">CF(0)</keyword>
<evidence type="ECO:0000256" key="5">
    <source>
        <dbReference type="ARBA" id="ARBA00022553"/>
    </source>
</evidence>
<evidence type="ECO:0000313" key="21">
    <source>
        <dbReference type="Ensembl" id="ENSPMRP00000035391.1"/>
    </source>
</evidence>
<dbReference type="GO" id="GO:0046933">
    <property type="term" value="F:proton-transporting ATP synthase activity, rotational mechanism"/>
    <property type="evidence" value="ECO:0007669"/>
    <property type="project" value="TreeGrafter"/>
</dbReference>
<evidence type="ECO:0000256" key="8">
    <source>
        <dbReference type="ARBA" id="ARBA00022792"/>
    </source>
</evidence>
<evidence type="ECO:0000256" key="1">
    <source>
        <dbReference type="ARBA" id="ARBA00004434"/>
    </source>
</evidence>
<dbReference type="PANTHER" id="PTHR13080">
    <property type="entry name" value="ATP SYNTHASE F CHAIN, MITOCHONDRIAL-RELATED"/>
    <property type="match status" value="1"/>
</dbReference>
<comment type="similarity">
    <text evidence="2">Belongs to the ATPase F chain family.</text>
</comment>
<keyword evidence="6 20" id="KW-0812">Transmembrane</keyword>
<keyword evidence="5" id="KW-0597">Phosphoprotein</keyword>
<keyword evidence="9 20" id="KW-1133">Transmembrane helix</keyword>
<evidence type="ECO:0000256" key="14">
    <source>
        <dbReference type="ARBA" id="ARBA00023310"/>
    </source>
</evidence>
<comment type="function">
    <text evidence="16">Subunit f, of the mitochondrial membrane ATP synthase complex (F(1)F(0) ATP synthase or Complex V) that produces ATP from ADP in the presence of a proton gradient across the membrane which is generated by electron transport complexes of the respiratory chain. ATP synthase complex consist of a soluble F(1) head domain - the catalytic core - and a membrane F(1) domain - the membrane proton channel. These two domains are linked by a central stalk rotating inside the F(1) region and a stationary peripheral stalk. During catalysis, ATP synthesis in the catalytic domain of F(1) is coupled via a rotary mechanism of the central stalk subunits to proton translocation. In vivo, can only synthesize ATP although its ATP hydrolase activity can be activated artificially in vitro. Part of the complex F(0) domain.</text>
</comment>
<feature type="compositionally biased region" description="Basic residues" evidence="19">
    <location>
        <begin position="69"/>
        <end position="78"/>
    </location>
</feature>
<keyword evidence="7" id="KW-0375">Hydrogen ion transport</keyword>
<comment type="subcellular location">
    <subcellularLocation>
        <location evidence="1">Mitochondrion inner membrane</location>
        <topology evidence="1">Single-pass membrane protein</topology>
    </subcellularLocation>
</comment>
<evidence type="ECO:0000256" key="6">
    <source>
        <dbReference type="ARBA" id="ARBA00022692"/>
    </source>
</evidence>
<dbReference type="Pfam" id="PF10206">
    <property type="entry name" value="WRW"/>
    <property type="match status" value="1"/>
</dbReference>
<accession>A0A670KET5</accession>
<evidence type="ECO:0000256" key="20">
    <source>
        <dbReference type="SAM" id="Phobius"/>
    </source>
</evidence>
<dbReference type="GO" id="GO:0045259">
    <property type="term" value="C:proton-transporting ATP synthase complex"/>
    <property type="evidence" value="ECO:0007669"/>
    <property type="project" value="UniProtKB-KW"/>
</dbReference>
<dbReference type="AlphaFoldDB" id="A0A670KET5"/>
<keyword evidence="14" id="KW-0066">ATP synthesis</keyword>
<keyword evidence="8" id="KW-0999">Mitochondrion inner membrane</keyword>
<protein>
    <recommendedName>
        <fullName evidence="18">ATP synthase F(0) complex subunit f, mitochondrial</fullName>
    </recommendedName>
    <alternativeName>
        <fullName evidence="15">ATP synthase membrane subunit f</fullName>
    </alternativeName>
</protein>
<feature type="region of interest" description="Disordered" evidence="19">
    <location>
        <begin position="57"/>
        <end position="87"/>
    </location>
</feature>
<dbReference type="Proteomes" id="UP000472272">
    <property type="component" value="Chromosome 14"/>
</dbReference>
<keyword evidence="11" id="KW-0406">Ion transport</keyword>
<keyword evidence="12" id="KW-0496">Mitochondrion</keyword>
<keyword evidence="3" id="KW-0813">Transport</keyword>
<dbReference type="GO" id="GO:0005743">
    <property type="term" value="C:mitochondrial inner membrane"/>
    <property type="evidence" value="ECO:0007669"/>
    <property type="project" value="UniProtKB-SubCell"/>
</dbReference>
<evidence type="ECO:0000256" key="17">
    <source>
        <dbReference type="ARBA" id="ARBA00064647"/>
    </source>
</evidence>
<dbReference type="PANTHER" id="PTHR13080:SF16">
    <property type="entry name" value="ATP SYNTHASE SUBUNIT F, MITOCHONDRIAL"/>
    <property type="match status" value="1"/>
</dbReference>
<feature type="compositionally biased region" description="Polar residues" evidence="19">
    <location>
        <begin position="57"/>
        <end position="67"/>
    </location>
</feature>
<reference evidence="21 22" key="1">
    <citation type="journal article" date="2019" name="Proc. Natl. Acad. Sci. U.S.A.">
        <title>Regulatory changes in pterin and carotenoid genes underlie balanced color polymorphisms in the wall lizard.</title>
        <authorList>
            <person name="Andrade P."/>
            <person name="Pinho C."/>
            <person name="Perez I de Lanuza G."/>
            <person name="Afonso S."/>
            <person name="Brejcha J."/>
            <person name="Rubin C.J."/>
            <person name="Wallerman O."/>
            <person name="Pereira P."/>
            <person name="Sabatino S.J."/>
            <person name="Bellati A."/>
            <person name="Pellitteri-Rosa D."/>
            <person name="Bosakova Z."/>
            <person name="Bunikis I."/>
            <person name="Carretero M.A."/>
            <person name="Feiner N."/>
            <person name="Marsik P."/>
            <person name="Pauperio F."/>
            <person name="Salvi D."/>
            <person name="Soler L."/>
            <person name="While G.M."/>
            <person name="Uller T."/>
            <person name="Font E."/>
            <person name="Andersson L."/>
            <person name="Carneiro M."/>
        </authorList>
    </citation>
    <scope>NUCLEOTIDE SEQUENCE</scope>
</reference>